<evidence type="ECO:0000313" key="2">
    <source>
        <dbReference type="EMBL" id="TLS36762.1"/>
    </source>
</evidence>
<accession>A0A5R9EZK0</accession>
<name>A0A5R9EZK0_9BACL</name>
<dbReference type="EMBL" id="SWLG01000008">
    <property type="protein sequence ID" value="TLS36762.1"/>
    <property type="molecule type" value="Genomic_DNA"/>
</dbReference>
<keyword evidence="1" id="KW-0732">Signal</keyword>
<organism evidence="2 3">
    <name type="scientific">Exobacillus caeni</name>
    <dbReference type="NCBI Taxonomy" id="2574798"/>
    <lineage>
        <taxon>Bacteria</taxon>
        <taxon>Bacillati</taxon>
        <taxon>Bacillota</taxon>
        <taxon>Bacilli</taxon>
        <taxon>Bacillales</taxon>
        <taxon>Guptibacillaceae</taxon>
        <taxon>Exobacillus</taxon>
    </lineage>
</organism>
<evidence type="ECO:0000256" key="1">
    <source>
        <dbReference type="SAM" id="SignalP"/>
    </source>
</evidence>
<feature type="chain" id="PRO_5024314779" description="DUF4230 domain-containing protein" evidence="1">
    <location>
        <begin position="21"/>
        <end position="216"/>
    </location>
</feature>
<dbReference type="RefSeq" id="WP_138126912.1">
    <property type="nucleotide sequence ID" value="NZ_SWLG01000008.1"/>
</dbReference>
<dbReference type="Proteomes" id="UP000308230">
    <property type="component" value="Unassembled WGS sequence"/>
</dbReference>
<evidence type="ECO:0008006" key="4">
    <source>
        <dbReference type="Google" id="ProtNLM"/>
    </source>
</evidence>
<keyword evidence="3" id="KW-1185">Reference proteome</keyword>
<proteinExistence type="predicted"/>
<reference evidence="2 3" key="1">
    <citation type="submission" date="2019-04" db="EMBL/GenBank/DDBJ databases">
        <title>Bacillus caeni sp. nov., a bacterium isolated from mangrove sediment.</title>
        <authorList>
            <person name="Huang H."/>
            <person name="Mo K."/>
            <person name="Hu Y."/>
        </authorList>
    </citation>
    <scope>NUCLEOTIDE SEQUENCE [LARGE SCALE GENOMIC DNA]</scope>
    <source>
        <strain evidence="2 3">HB172195</strain>
    </source>
</reference>
<gene>
    <name evidence="2" type="ORF">FCL54_12425</name>
</gene>
<protein>
    <recommendedName>
        <fullName evidence="4">DUF4230 domain-containing protein</fullName>
    </recommendedName>
</protein>
<comment type="caution">
    <text evidence="2">The sequence shown here is derived from an EMBL/GenBank/DDBJ whole genome shotgun (WGS) entry which is preliminary data.</text>
</comment>
<evidence type="ECO:0000313" key="3">
    <source>
        <dbReference type="Proteomes" id="UP000308230"/>
    </source>
</evidence>
<feature type="signal peptide" evidence="1">
    <location>
        <begin position="1"/>
        <end position="20"/>
    </location>
</feature>
<dbReference type="OrthoDB" id="7558887at2"/>
<dbReference type="AlphaFoldDB" id="A0A5R9EZK0"/>
<sequence length="216" mass="24354">MKIKISTVLTLILFSIAATAVSLQLIQYSKDDLDTVYAVSGDSEDDIKVGKIAIEKIHEEANLTSNTYEASYPIEIGTMDKDNSFWDKVKHQIGGKSVKMDAFVFYDLRSDLLKVTENDVSYDPKTKTLSIAIPDPELNVRLNTSKTETNSFKGLFSTGYSDESRMRHLDFAVKIAKKEISKDNEKIDQAKNDIKDSFSDLLSMIDTVEHVYITFK</sequence>